<evidence type="ECO:0008006" key="3">
    <source>
        <dbReference type="Google" id="ProtNLM"/>
    </source>
</evidence>
<dbReference type="EMBL" id="JAKZGS010000031">
    <property type="protein sequence ID" value="MCH7400184.1"/>
    <property type="molecule type" value="Genomic_DNA"/>
</dbReference>
<dbReference type="RefSeq" id="WP_241276675.1">
    <property type="nucleotide sequence ID" value="NZ_JAKZGS010000031.1"/>
</dbReference>
<proteinExistence type="predicted"/>
<dbReference type="Proteomes" id="UP001165488">
    <property type="component" value="Unassembled WGS sequence"/>
</dbReference>
<sequence>MDRQREWDMDLIEEVLETAFRGKPIHLLDESDTIWCRTMDEYVCTIDHLVAYQMHGNPRYRTPELGDIFEVLDFEFITDQFKKSVRFLERDFTNDIRLVSQKELDNKSELAILY</sequence>
<protein>
    <recommendedName>
        <fullName evidence="3">HNH endonuclease</fullName>
    </recommendedName>
</protein>
<accession>A0ABS9UU94</accession>
<comment type="caution">
    <text evidence="1">The sequence shown here is derived from an EMBL/GenBank/DDBJ whole genome shotgun (WGS) entry which is preliminary data.</text>
</comment>
<name>A0ABS9UU94_9BACT</name>
<keyword evidence="2" id="KW-1185">Reference proteome</keyword>
<organism evidence="1 2">
    <name type="scientific">Belliella calami</name>
    <dbReference type="NCBI Taxonomy" id="2923436"/>
    <lineage>
        <taxon>Bacteria</taxon>
        <taxon>Pseudomonadati</taxon>
        <taxon>Bacteroidota</taxon>
        <taxon>Cytophagia</taxon>
        <taxon>Cytophagales</taxon>
        <taxon>Cyclobacteriaceae</taxon>
        <taxon>Belliella</taxon>
    </lineage>
</organism>
<reference evidence="1" key="1">
    <citation type="submission" date="2022-03" db="EMBL/GenBank/DDBJ databases">
        <title>De novo assembled genomes of Belliella spp. (Cyclobacteriaceae) strains.</title>
        <authorList>
            <person name="Szabo A."/>
            <person name="Korponai K."/>
            <person name="Felfoldi T."/>
        </authorList>
    </citation>
    <scope>NUCLEOTIDE SEQUENCE</scope>
    <source>
        <strain evidence="1">DSM 107340</strain>
    </source>
</reference>
<evidence type="ECO:0000313" key="2">
    <source>
        <dbReference type="Proteomes" id="UP001165488"/>
    </source>
</evidence>
<gene>
    <name evidence="1" type="ORF">MM236_19480</name>
</gene>
<evidence type="ECO:0000313" key="1">
    <source>
        <dbReference type="EMBL" id="MCH7400184.1"/>
    </source>
</evidence>